<evidence type="ECO:0000256" key="5">
    <source>
        <dbReference type="ARBA" id="ARBA00023163"/>
    </source>
</evidence>
<dbReference type="PROSITE" id="PS50082">
    <property type="entry name" value="WD_REPEATS_2"/>
    <property type="match status" value="6"/>
</dbReference>
<dbReference type="CDD" id="cd00200">
    <property type="entry name" value="WD40"/>
    <property type="match status" value="1"/>
</dbReference>
<evidence type="ECO:0000313" key="10">
    <source>
        <dbReference type="Proteomes" id="UP000193944"/>
    </source>
</evidence>
<dbReference type="PROSITE" id="PS50294">
    <property type="entry name" value="WD_REPEATS_REGION"/>
    <property type="match status" value="6"/>
</dbReference>
<evidence type="ECO:0000256" key="8">
    <source>
        <dbReference type="SAM" id="MobiDB-lite"/>
    </source>
</evidence>
<reference evidence="9 10" key="1">
    <citation type="submission" date="2016-08" db="EMBL/GenBank/DDBJ databases">
        <title>A Parts List for Fungal Cellulosomes Revealed by Comparative Genomics.</title>
        <authorList>
            <consortium name="DOE Joint Genome Institute"/>
            <person name="Haitjema C.H."/>
            <person name="Gilmore S.P."/>
            <person name="Henske J.K."/>
            <person name="Solomon K.V."/>
            <person name="De Groot R."/>
            <person name="Kuo A."/>
            <person name="Mondo S.J."/>
            <person name="Salamov A.A."/>
            <person name="Labutti K."/>
            <person name="Zhao Z."/>
            <person name="Chiniquy J."/>
            <person name="Barry K."/>
            <person name="Brewer H.M."/>
            <person name="Purvine S.O."/>
            <person name="Wright A.T."/>
            <person name="Boxma B."/>
            <person name="Van Alen T."/>
            <person name="Hackstein J.H."/>
            <person name="Baker S.E."/>
            <person name="Grigoriev I.V."/>
            <person name="O'Malley M.A."/>
        </authorList>
    </citation>
    <scope>NUCLEOTIDE SEQUENCE [LARGE SCALE GENOMIC DNA]</scope>
    <source>
        <strain evidence="9 10">S4</strain>
    </source>
</reference>
<dbReference type="InterPro" id="IPR015943">
    <property type="entry name" value="WD40/YVTN_repeat-like_dom_sf"/>
</dbReference>
<feature type="compositionally biased region" description="Basic and acidic residues" evidence="8">
    <location>
        <begin position="129"/>
        <end position="156"/>
    </location>
</feature>
<comment type="subcellular location">
    <subcellularLocation>
        <location evidence="1">Nucleus</location>
    </subcellularLocation>
</comment>
<accession>A0A1Y1XEG7</accession>
<sequence length="532" mass="60238">MTNCTITSDEINYLIYRYLIESGFAHTSYMFQHETHILQNNNIKTENVKPGALIHYLQKGLLYTEVEYHANEDGTEKHCIAPFSLLSTHHCKIEDNDDGEEYNDNNDSDYSNNTVVNGKITSNKRSRKEKKDELKKDKKSDKRIKRENEDSIKESLNESEDIEVDIENSNNESESNLISQKDVLNLIGHEAEVFVCSWNPVEPLLATGSGDSTARIWTIPDSPSDPIKPAIILQHKAGNDKNSRDVTTIEWNPSGTLLATGAYDGQARLWNKNGQLIYTMKRHEGPIFSLKWNHKGDLFLTGSVDKTAVIWDSDSGEARQQYSFHLGPILDVDWKDDITFATCSTDKQIYVCQLGSPEPLKQFTGHEDEVNIIKWDPESSLLASCSDDRTARVWSIDQNLPICTFKEHEKEIYTIKWCTNTKKTKILATASFDSTIRLWDVQNNTCLHVLQNHNEAVYSLSFSPNGLYLASGSFDQHLNIWSVETGALIKTYIGEGGIFEVSWNKKGDKVAVCFANNVVVVVNLNLDNKQLN</sequence>
<dbReference type="Gene3D" id="1.20.960.30">
    <property type="match status" value="1"/>
</dbReference>
<feature type="repeat" description="WD" evidence="7">
    <location>
        <begin position="239"/>
        <end position="271"/>
    </location>
</feature>
<feature type="region of interest" description="Disordered" evidence="8">
    <location>
        <begin position="97"/>
        <end position="156"/>
    </location>
</feature>
<dbReference type="InterPro" id="IPR020472">
    <property type="entry name" value="WD40_PAC1"/>
</dbReference>
<feature type="compositionally biased region" description="Acidic residues" evidence="8">
    <location>
        <begin position="97"/>
        <end position="107"/>
    </location>
</feature>
<evidence type="ECO:0000256" key="7">
    <source>
        <dbReference type="PROSITE-ProRule" id="PRU00221"/>
    </source>
</evidence>
<keyword evidence="2 7" id="KW-0853">WD repeat</keyword>
<dbReference type="GO" id="GO:0003714">
    <property type="term" value="F:transcription corepressor activity"/>
    <property type="evidence" value="ECO:0007669"/>
    <property type="project" value="InterPro"/>
</dbReference>
<dbReference type="Proteomes" id="UP000193944">
    <property type="component" value="Unassembled WGS sequence"/>
</dbReference>
<dbReference type="InterPro" id="IPR045183">
    <property type="entry name" value="Ebi-like"/>
</dbReference>
<evidence type="ECO:0000313" key="9">
    <source>
        <dbReference type="EMBL" id="ORX84171.1"/>
    </source>
</evidence>
<evidence type="ECO:0000256" key="2">
    <source>
        <dbReference type="ARBA" id="ARBA00022574"/>
    </source>
</evidence>
<dbReference type="InterPro" id="IPR019775">
    <property type="entry name" value="WD40_repeat_CS"/>
</dbReference>
<evidence type="ECO:0000256" key="3">
    <source>
        <dbReference type="ARBA" id="ARBA00022737"/>
    </source>
</evidence>
<dbReference type="SMART" id="SM00667">
    <property type="entry name" value="LisH"/>
    <property type="match status" value="1"/>
</dbReference>
<dbReference type="SMART" id="SM00320">
    <property type="entry name" value="WD40"/>
    <property type="match status" value="8"/>
</dbReference>
<keyword evidence="4" id="KW-0805">Transcription regulation</keyword>
<dbReference type="InterPro" id="IPR006594">
    <property type="entry name" value="LisH"/>
</dbReference>
<dbReference type="PROSITE" id="PS00678">
    <property type="entry name" value="WD_REPEATS_1"/>
    <property type="match status" value="1"/>
</dbReference>
<dbReference type="PRINTS" id="PR00320">
    <property type="entry name" value="GPROTEINBRPT"/>
</dbReference>
<keyword evidence="10" id="KW-1185">Reference proteome</keyword>
<name>A0A1Y1XEG7_9FUNG</name>
<dbReference type="PANTHER" id="PTHR22846">
    <property type="entry name" value="WD40 REPEAT PROTEIN"/>
    <property type="match status" value="1"/>
</dbReference>
<dbReference type="SUPFAM" id="SSF50978">
    <property type="entry name" value="WD40 repeat-like"/>
    <property type="match status" value="1"/>
</dbReference>
<proteinExistence type="predicted"/>
<evidence type="ECO:0000256" key="6">
    <source>
        <dbReference type="ARBA" id="ARBA00023242"/>
    </source>
</evidence>
<dbReference type="Gene3D" id="2.130.10.10">
    <property type="entry name" value="YVTN repeat-like/Quinoprotein amine dehydrogenase"/>
    <property type="match status" value="1"/>
</dbReference>
<keyword evidence="3" id="KW-0677">Repeat</keyword>
<comment type="caution">
    <text evidence="9">The sequence shown here is derived from an EMBL/GenBank/DDBJ whole genome shotgun (WGS) entry which is preliminary data.</text>
</comment>
<dbReference type="InterPro" id="IPR036322">
    <property type="entry name" value="WD40_repeat_dom_sf"/>
</dbReference>
<dbReference type="STRING" id="1754192.A0A1Y1XEG7"/>
<keyword evidence="6" id="KW-0539">Nucleus</keyword>
<feature type="repeat" description="WD" evidence="7">
    <location>
        <begin position="280"/>
        <end position="321"/>
    </location>
</feature>
<keyword evidence="5" id="KW-0804">Transcription</keyword>
<feature type="repeat" description="WD" evidence="7">
    <location>
        <begin position="450"/>
        <end position="491"/>
    </location>
</feature>
<feature type="repeat" description="WD" evidence="7">
    <location>
        <begin position="363"/>
        <end position="404"/>
    </location>
</feature>
<reference evidence="9 10" key="2">
    <citation type="submission" date="2016-08" db="EMBL/GenBank/DDBJ databases">
        <title>Pervasive Adenine N6-methylation of Active Genes in Fungi.</title>
        <authorList>
            <consortium name="DOE Joint Genome Institute"/>
            <person name="Mondo S.J."/>
            <person name="Dannebaum R.O."/>
            <person name="Kuo R.C."/>
            <person name="Labutti K."/>
            <person name="Haridas S."/>
            <person name="Kuo A."/>
            <person name="Salamov A."/>
            <person name="Ahrendt S.R."/>
            <person name="Lipzen A."/>
            <person name="Sullivan W."/>
            <person name="Andreopoulos W.B."/>
            <person name="Clum A."/>
            <person name="Lindquist E."/>
            <person name="Daum C."/>
            <person name="Ramamoorthy G.K."/>
            <person name="Gryganskyi A."/>
            <person name="Culley D."/>
            <person name="Magnuson J.K."/>
            <person name="James T.Y."/>
            <person name="O'Malley M.A."/>
            <person name="Stajich J.E."/>
            <person name="Spatafora J.W."/>
            <person name="Visel A."/>
            <person name="Grigoriev I.V."/>
        </authorList>
    </citation>
    <scope>NUCLEOTIDE SEQUENCE [LARGE SCALE GENOMIC DNA]</scope>
    <source>
        <strain evidence="9 10">S4</strain>
    </source>
</reference>
<feature type="repeat" description="WD" evidence="7">
    <location>
        <begin position="405"/>
        <end position="449"/>
    </location>
</feature>
<gene>
    <name evidence="9" type="ORF">BCR32DRAFT_218025</name>
</gene>
<evidence type="ECO:0000256" key="1">
    <source>
        <dbReference type="ARBA" id="ARBA00004123"/>
    </source>
</evidence>
<dbReference type="PROSITE" id="PS50896">
    <property type="entry name" value="LISH"/>
    <property type="match status" value="1"/>
</dbReference>
<dbReference type="PANTHER" id="PTHR22846:SF2">
    <property type="entry name" value="F-BOX-LIKE_WD REPEAT-CONTAINING PROTEIN EBI"/>
    <property type="match status" value="1"/>
</dbReference>
<dbReference type="AlphaFoldDB" id="A0A1Y1XEG7"/>
<dbReference type="GO" id="GO:0034967">
    <property type="term" value="C:Set3 complex"/>
    <property type="evidence" value="ECO:0007669"/>
    <property type="project" value="TreeGrafter"/>
</dbReference>
<organism evidence="9 10">
    <name type="scientific">Anaeromyces robustus</name>
    <dbReference type="NCBI Taxonomy" id="1754192"/>
    <lineage>
        <taxon>Eukaryota</taxon>
        <taxon>Fungi</taxon>
        <taxon>Fungi incertae sedis</taxon>
        <taxon>Chytridiomycota</taxon>
        <taxon>Chytridiomycota incertae sedis</taxon>
        <taxon>Neocallimastigomycetes</taxon>
        <taxon>Neocallimastigales</taxon>
        <taxon>Neocallimastigaceae</taxon>
        <taxon>Anaeromyces</taxon>
    </lineage>
</organism>
<dbReference type="InterPro" id="IPR001680">
    <property type="entry name" value="WD40_rpt"/>
</dbReference>
<feature type="repeat" description="WD" evidence="7">
    <location>
        <begin position="186"/>
        <end position="219"/>
    </location>
</feature>
<dbReference type="OrthoDB" id="1367865at2759"/>
<dbReference type="GO" id="GO:0006357">
    <property type="term" value="P:regulation of transcription by RNA polymerase II"/>
    <property type="evidence" value="ECO:0007669"/>
    <property type="project" value="TreeGrafter"/>
</dbReference>
<dbReference type="Pfam" id="PF00400">
    <property type="entry name" value="WD40"/>
    <property type="match status" value="6"/>
</dbReference>
<dbReference type="FunFam" id="2.130.10.10:FF:000218">
    <property type="entry name" value="WD40 repeat-containing protein HOS15"/>
    <property type="match status" value="1"/>
</dbReference>
<dbReference type="FunFam" id="1.20.960.30:FF:000001">
    <property type="entry name" value="F-box-like/WD repeat-containing protein TBL1XR1"/>
    <property type="match status" value="1"/>
</dbReference>
<dbReference type="EMBL" id="MCFG01000057">
    <property type="protein sequence ID" value="ORX84171.1"/>
    <property type="molecule type" value="Genomic_DNA"/>
</dbReference>
<dbReference type="Pfam" id="PF08513">
    <property type="entry name" value="LisH"/>
    <property type="match status" value="1"/>
</dbReference>
<protein>
    <submittedName>
        <fullName evidence="9">WD40 repeat-like protein</fullName>
    </submittedName>
</protein>
<evidence type="ECO:0000256" key="4">
    <source>
        <dbReference type="ARBA" id="ARBA00023015"/>
    </source>
</evidence>